<evidence type="ECO:0000313" key="2">
    <source>
        <dbReference type="EMBL" id="KAK9838710.1"/>
    </source>
</evidence>
<dbReference type="InterPro" id="IPR011467">
    <property type="entry name" value="DUF1573"/>
</dbReference>
<name>A0AAW1RX90_9CHLO</name>
<dbReference type="EMBL" id="JALJOS010000005">
    <property type="protein sequence ID" value="KAK9838710.1"/>
    <property type="molecule type" value="Genomic_DNA"/>
</dbReference>
<evidence type="ECO:0000313" key="3">
    <source>
        <dbReference type="Proteomes" id="UP001438707"/>
    </source>
</evidence>
<sequence length="433" mass="47321">MRGSTVQGQPDATSKPAGIPVAGAQLELDCQVDSRFESRESRTTTTAGKICKQPRLGPVGWVFQRYADGSFVALPYGLDSTVEQRHKPILAEEPIMKLDHAMLLMEDFDVVPQLLPRRDIRTAFKLAADTEQPAAAVTSIKASIPPGQPKRLHFSQFCDFLVRIAMAVSAKRPHPPPTLRGNEVIPEEEVRKFLKELGLCGPQASGLQEHVHQIFREGNELRGHKKALLQWEYHFCKSGMDAAAKRAGRAGSWNPCSPNSAPPALLKRVLHKDLGFQLAEAPAWRTLPTPALDVGSVHQGTRLGYRLLLRNRGNQQLKVTAHAKACPCVTLAYTKNPVCSGIPFVIGVKVSTDRPGQHQGVLEVSISPHSMTAPPFSQQLTVPFSINIKEILRETPAGRNILTKQQIAELLTHSGPPAAAVKTVQKPQILTVA</sequence>
<keyword evidence="3" id="KW-1185">Reference proteome</keyword>
<evidence type="ECO:0000256" key="1">
    <source>
        <dbReference type="SAM" id="MobiDB-lite"/>
    </source>
</evidence>
<protein>
    <submittedName>
        <fullName evidence="2">Uncharacterized protein</fullName>
    </submittedName>
</protein>
<organism evidence="2 3">
    <name type="scientific">Apatococcus lobatus</name>
    <dbReference type="NCBI Taxonomy" id="904363"/>
    <lineage>
        <taxon>Eukaryota</taxon>
        <taxon>Viridiplantae</taxon>
        <taxon>Chlorophyta</taxon>
        <taxon>core chlorophytes</taxon>
        <taxon>Trebouxiophyceae</taxon>
        <taxon>Chlorellales</taxon>
        <taxon>Chlorellaceae</taxon>
        <taxon>Apatococcus</taxon>
    </lineage>
</organism>
<reference evidence="2 3" key="1">
    <citation type="journal article" date="2024" name="Nat. Commun.">
        <title>Phylogenomics reveals the evolutionary origins of lichenization in chlorophyte algae.</title>
        <authorList>
            <person name="Puginier C."/>
            <person name="Libourel C."/>
            <person name="Otte J."/>
            <person name="Skaloud P."/>
            <person name="Haon M."/>
            <person name="Grisel S."/>
            <person name="Petersen M."/>
            <person name="Berrin J.G."/>
            <person name="Delaux P.M."/>
            <person name="Dal Grande F."/>
            <person name="Keller J."/>
        </authorList>
    </citation>
    <scope>NUCLEOTIDE SEQUENCE [LARGE SCALE GENOMIC DNA]</scope>
    <source>
        <strain evidence="2 3">SAG 2145</strain>
    </source>
</reference>
<comment type="caution">
    <text evidence="2">The sequence shown here is derived from an EMBL/GenBank/DDBJ whole genome shotgun (WGS) entry which is preliminary data.</text>
</comment>
<dbReference type="Proteomes" id="UP001438707">
    <property type="component" value="Unassembled WGS sequence"/>
</dbReference>
<feature type="compositionally biased region" description="Polar residues" evidence="1">
    <location>
        <begin position="1"/>
        <end position="12"/>
    </location>
</feature>
<dbReference type="AlphaFoldDB" id="A0AAW1RX90"/>
<gene>
    <name evidence="2" type="ORF">WJX74_001830</name>
</gene>
<feature type="region of interest" description="Disordered" evidence="1">
    <location>
        <begin position="1"/>
        <end position="20"/>
    </location>
</feature>
<dbReference type="Pfam" id="PF07610">
    <property type="entry name" value="DUF1573"/>
    <property type="match status" value="1"/>
</dbReference>
<proteinExistence type="predicted"/>
<accession>A0AAW1RX90</accession>